<evidence type="ECO:0000259" key="1">
    <source>
        <dbReference type="Pfam" id="PF13568"/>
    </source>
</evidence>
<dbReference type="RefSeq" id="WP_254153234.1">
    <property type="nucleotide sequence ID" value="NZ_JAHESD010000013.1"/>
</dbReference>
<evidence type="ECO:0000313" key="3">
    <source>
        <dbReference type="Proteomes" id="UP000772618"/>
    </source>
</evidence>
<dbReference type="Pfam" id="PF13568">
    <property type="entry name" value="OMP_b-brl_2"/>
    <property type="match status" value="1"/>
</dbReference>
<feature type="domain" description="Outer membrane protein beta-barrel" evidence="1">
    <location>
        <begin position="8"/>
        <end position="202"/>
    </location>
</feature>
<accession>A0ABS5VQ54</accession>
<evidence type="ECO:0000313" key="2">
    <source>
        <dbReference type="EMBL" id="MBT1703271.1"/>
    </source>
</evidence>
<proteinExistence type="predicted"/>
<dbReference type="Proteomes" id="UP000772618">
    <property type="component" value="Unassembled WGS sequence"/>
</dbReference>
<keyword evidence="3" id="KW-1185">Reference proteome</keyword>
<reference evidence="2 3" key="1">
    <citation type="submission" date="2021-05" db="EMBL/GenBank/DDBJ databases">
        <title>A Polyphasic approach of four new species of the genus Ohtaekwangia: Ohtaekwangia histidinii sp. nov., Ohtaekwangia cretensis sp. nov., Ohtaekwangia indiensis sp. nov., Ohtaekwangia reichenbachii sp. nov. from diverse environment.</title>
        <authorList>
            <person name="Octaviana S."/>
        </authorList>
    </citation>
    <scope>NUCLEOTIDE SEQUENCE [LARGE SCALE GENOMIC DNA]</scope>
    <source>
        <strain evidence="2 3">PWU20</strain>
    </source>
</reference>
<comment type="caution">
    <text evidence="2">The sequence shown here is derived from an EMBL/GenBank/DDBJ whole genome shotgun (WGS) entry which is preliminary data.</text>
</comment>
<protein>
    <submittedName>
        <fullName evidence="2">Outer membrane beta-barrel protein</fullName>
    </submittedName>
</protein>
<organism evidence="2 3">
    <name type="scientific">Chryseosolibacter indicus</name>
    <dbReference type="NCBI Taxonomy" id="2782351"/>
    <lineage>
        <taxon>Bacteria</taxon>
        <taxon>Pseudomonadati</taxon>
        <taxon>Bacteroidota</taxon>
        <taxon>Cytophagia</taxon>
        <taxon>Cytophagales</taxon>
        <taxon>Chryseotaleaceae</taxon>
        <taxon>Chryseosolibacter</taxon>
    </lineage>
</organism>
<dbReference type="InterPro" id="IPR025665">
    <property type="entry name" value="Beta-barrel_OMP_2"/>
</dbReference>
<sequence length="257" mass="29122">MSARAQLLLGPVAGGQYSWTSFSDKYYKDLYNVEGVWGFHAGGQVSFRVHKQFFLHTSLLYSKKGKVLKGDADFSRLGAQYRLTKLTATYNYLELPIIYTVEFRKQTKGGKVYKWYLGAGPNVSYWLNGKGTILNQETAEPSDGGTLNYKVVFGKNPDYVGPGEMVVEDPNRFQLGLNIMAGLVFEPMPKQQFMLSIRYEIGHSNLSPESEGTFLSTMYKDNMQIRNQGARVSLAYLIDTNIKDRKKGKSTIKKRMR</sequence>
<gene>
    <name evidence="2" type="ORF">KK060_08260</name>
</gene>
<dbReference type="EMBL" id="JAHESD010000013">
    <property type="protein sequence ID" value="MBT1703271.1"/>
    <property type="molecule type" value="Genomic_DNA"/>
</dbReference>
<name>A0ABS5VQ54_9BACT</name>